<dbReference type="SMART" id="SM00387">
    <property type="entry name" value="HATPase_c"/>
    <property type="match status" value="1"/>
</dbReference>
<keyword evidence="6" id="KW-0902">Two-component regulatory system</keyword>
<keyword evidence="8" id="KW-0812">Transmembrane</keyword>
<dbReference type="PROSITE" id="PS50109">
    <property type="entry name" value="HIS_KIN"/>
    <property type="match status" value="1"/>
</dbReference>
<evidence type="ECO:0000256" key="2">
    <source>
        <dbReference type="ARBA" id="ARBA00012438"/>
    </source>
</evidence>
<evidence type="ECO:0000256" key="4">
    <source>
        <dbReference type="ARBA" id="ARBA00022679"/>
    </source>
</evidence>
<evidence type="ECO:0000256" key="5">
    <source>
        <dbReference type="ARBA" id="ARBA00022777"/>
    </source>
</evidence>
<dbReference type="SUPFAM" id="SSF55874">
    <property type="entry name" value="ATPase domain of HSP90 chaperone/DNA topoisomerase II/histidine kinase"/>
    <property type="match status" value="1"/>
</dbReference>
<dbReference type="CDD" id="cd00082">
    <property type="entry name" value="HisKA"/>
    <property type="match status" value="1"/>
</dbReference>
<dbReference type="Pfam" id="PF00512">
    <property type="entry name" value="HisKA"/>
    <property type="match status" value="1"/>
</dbReference>
<organism evidence="10 11">
    <name type="scientific">Marivibrio halodurans</name>
    <dbReference type="NCBI Taxonomy" id="2039722"/>
    <lineage>
        <taxon>Bacteria</taxon>
        <taxon>Pseudomonadati</taxon>
        <taxon>Pseudomonadota</taxon>
        <taxon>Alphaproteobacteria</taxon>
        <taxon>Rhodospirillales</taxon>
        <taxon>Rhodospirillaceae</taxon>
        <taxon>Marivibrio</taxon>
    </lineage>
</organism>
<proteinExistence type="predicted"/>
<keyword evidence="8" id="KW-1133">Transmembrane helix</keyword>
<dbReference type="Gene3D" id="3.30.565.10">
    <property type="entry name" value="Histidine kinase-like ATPase, C-terminal domain"/>
    <property type="match status" value="1"/>
</dbReference>
<evidence type="ECO:0000313" key="11">
    <source>
        <dbReference type="Proteomes" id="UP000672602"/>
    </source>
</evidence>
<gene>
    <name evidence="10" type="ORF">KAJ83_13830</name>
</gene>
<keyword evidence="5" id="KW-0418">Kinase</keyword>
<keyword evidence="7" id="KW-0175">Coiled coil</keyword>
<keyword evidence="8" id="KW-0472">Membrane</keyword>
<dbReference type="RefSeq" id="WP_210682673.1">
    <property type="nucleotide sequence ID" value="NZ_JAGMWN010000006.1"/>
</dbReference>
<dbReference type="InterPro" id="IPR058544">
    <property type="entry name" value="ETR1_N"/>
</dbReference>
<dbReference type="SUPFAM" id="SSF47384">
    <property type="entry name" value="Homodimeric domain of signal transducing histidine kinase"/>
    <property type="match status" value="1"/>
</dbReference>
<evidence type="ECO:0000256" key="8">
    <source>
        <dbReference type="SAM" id="Phobius"/>
    </source>
</evidence>
<sequence>MATEADSVSSIFSTSPFYAHGYCLSWDPRLLGLHVFSDAIIAFSYYSIPFAIAYFAVKRLDLKHRWLVWLGAAFILLCGTTHLIGAITIWEPIYLTEGWVKAATAGVSFVTAVALWPMLPRALALPSPTALAAANAEINALNADLEDRVAARTAELEKANARLREEIARRERVQGELIEARTQAEHASRAKSDFLAHMSHELRTPLNVILAYSEIISEETLGPGMRARYRDYARDIHTSGTHLLGIIGDVLDLSRIEAGVFELREEDIDPADLAEKAVRMVKSRPDGQSARIENDLPDARPVLRADPRVVTQALINLLTNAMKYGGTNSPLTMSLARSPEGGIDIAVTDYGPGMSARQVEEALTPFHRLDGHAGGAQDGVGLGLPLCARFMEKHGGRLILESAPGEGTCAILRFPPERLMA</sequence>
<keyword evidence="4" id="KW-0808">Transferase</keyword>
<dbReference type="InterPro" id="IPR003594">
    <property type="entry name" value="HATPase_dom"/>
</dbReference>
<evidence type="ECO:0000256" key="3">
    <source>
        <dbReference type="ARBA" id="ARBA00022553"/>
    </source>
</evidence>
<accession>A0A8J7V4V5</accession>
<evidence type="ECO:0000259" key="9">
    <source>
        <dbReference type="PROSITE" id="PS50109"/>
    </source>
</evidence>
<keyword evidence="3" id="KW-0597">Phosphoprotein</keyword>
<dbReference type="Pfam" id="PF25487">
    <property type="entry name" value="ETR1_N"/>
    <property type="match status" value="1"/>
</dbReference>
<dbReference type="GO" id="GO:0000155">
    <property type="term" value="F:phosphorelay sensor kinase activity"/>
    <property type="evidence" value="ECO:0007669"/>
    <property type="project" value="InterPro"/>
</dbReference>
<dbReference type="SMART" id="SM00388">
    <property type="entry name" value="HisKA"/>
    <property type="match status" value="1"/>
</dbReference>
<name>A0A8J7V4V5_9PROT</name>
<dbReference type="Pfam" id="PF02518">
    <property type="entry name" value="HATPase_c"/>
    <property type="match status" value="1"/>
</dbReference>
<comment type="caution">
    <text evidence="10">The sequence shown here is derived from an EMBL/GenBank/DDBJ whole genome shotgun (WGS) entry which is preliminary data.</text>
</comment>
<feature type="coiled-coil region" evidence="7">
    <location>
        <begin position="142"/>
        <end position="176"/>
    </location>
</feature>
<dbReference type="CDD" id="cd00075">
    <property type="entry name" value="HATPase"/>
    <property type="match status" value="1"/>
</dbReference>
<evidence type="ECO:0000256" key="7">
    <source>
        <dbReference type="SAM" id="Coils"/>
    </source>
</evidence>
<dbReference type="Gene3D" id="1.10.287.130">
    <property type="match status" value="1"/>
</dbReference>
<dbReference type="InterPro" id="IPR003661">
    <property type="entry name" value="HisK_dim/P_dom"/>
</dbReference>
<dbReference type="InterPro" id="IPR036097">
    <property type="entry name" value="HisK_dim/P_sf"/>
</dbReference>
<dbReference type="PANTHER" id="PTHR43711:SF26">
    <property type="entry name" value="SENSOR HISTIDINE KINASE RCSC"/>
    <property type="match status" value="1"/>
</dbReference>
<evidence type="ECO:0000256" key="1">
    <source>
        <dbReference type="ARBA" id="ARBA00000085"/>
    </source>
</evidence>
<feature type="transmembrane region" description="Helical" evidence="8">
    <location>
        <begin position="66"/>
        <end position="90"/>
    </location>
</feature>
<dbReference type="EC" id="2.7.13.3" evidence="2"/>
<feature type="domain" description="Histidine kinase" evidence="9">
    <location>
        <begin position="197"/>
        <end position="418"/>
    </location>
</feature>
<dbReference type="InterPro" id="IPR050736">
    <property type="entry name" value="Sensor_HK_Regulatory"/>
</dbReference>
<evidence type="ECO:0000313" key="10">
    <source>
        <dbReference type="EMBL" id="MBP5858094.1"/>
    </source>
</evidence>
<dbReference type="Proteomes" id="UP000672602">
    <property type="component" value="Unassembled WGS sequence"/>
</dbReference>
<dbReference type="InterPro" id="IPR036890">
    <property type="entry name" value="HATPase_C_sf"/>
</dbReference>
<evidence type="ECO:0000256" key="6">
    <source>
        <dbReference type="ARBA" id="ARBA00023012"/>
    </source>
</evidence>
<dbReference type="AlphaFoldDB" id="A0A8J7V4V5"/>
<dbReference type="InterPro" id="IPR005467">
    <property type="entry name" value="His_kinase_dom"/>
</dbReference>
<dbReference type="InterPro" id="IPR004358">
    <property type="entry name" value="Sig_transdc_His_kin-like_C"/>
</dbReference>
<dbReference type="PANTHER" id="PTHR43711">
    <property type="entry name" value="TWO-COMPONENT HISTIDINE KINASE"/>
    <property type="match status" value="1"/>
</dbReference>
<protein>
    <recommendedName>
        <fullName evidence="2">histidine kinase</fullName>
        <ecNumber evidence="2">2.7.13.3</ecNumber>
    </recommendedName>
</protein>
<keyword evidence="11" id="KW-1185">Reference proteome</keyword>
<comment type="catalytic activity">
    <reaction evidence="1">
        <text>ATP + protein L-histidine = ADP + protein N-phospho-L-histidine.</text>
        <dbReference type="EC" id="2.7.13.3"/>
    </reaction>
</comment>
<reference evidence="10" key="1">
    <citation type="submission" date="2021-04" db="EMBL/GenBank/DDBJ databases">
        <authorList>
            <person name="Zhang D.-C."/>
        </authorList>
    </citation>
    <scope>NUCLEOTIDE SEQUENCE</scope>
    <source>
        <strain evidence="10">CGMCC 1.15697</strain>
    </source>
</reference>
<dbReference type="EMBL" id="JAGMWN010000006">
    <property type="protein sequence ID" value="MBP5858094.1"/>
    <property type="molecule type" value="Genomic_DNA"/>
</dbReference>
<feature type="transmembrane region" description="Helical" evidence="8">
    <location>
        <begin position="35"/>
        <end position="57"/>
    </location>
</feature>
<dbReference type="PRINTS" id="PR00344">
    <property type="entry name" value="BCTRLSENSOR"/>
</dbReference>